<name>A0A5J4W5H2_9EUKA</name>
<proteinExistence type="predicted"/>
<organism evidence="2 3">
    <name type="scientific">Streblomastix strix</name>
    <dbReference type="NCBI Taxonomy" id="222440"/>
    <lineage>
        <taxon>Eukaryota</taxon>
        <taxon>Metamonada</taxon>
        <taxon>Preaxostyla</taxon>
        <taxon>Oxymonadida</taxon>
        <taxon>Streblomastigidae</taxon>
        <taxon>Streblomastix</taxon>
    </lineage>
</organism>
<feature type="coiled-coil region" evidence="1">
    <location>
        <begin position="3"/>
        <end position="30"/>
    </location>
</feature>
<gene>
    <name evidence="2" type="ORF">EZS28_014475</name>
</gene>
<evidence type="ECO:0000313" key="3">
    <source>
        <dbReference type="Proteomes" id="UP000324800"/>
    </source>
</evidence>
<evidence type="ECO:0000313" key="2">
    <source>
        <dbReference type="EMBL" id="KAA6390000.1"/>
    </source>
</evidence>
<dbReference type="AlphaFoldDB" id="A0A5J4W5H2"/>
<sequence length="130" mass="15110">MCVQNQKQTLDFAKKQLENITAKITEYETLHKLDGSFIKECALTLARYSEFLMNSHIFMFFAKPCQAKDLLQLQQKQLLDNEQQLNTFLEQSVESLDSNQIIHVIPLYQRQLDNALKQFSDVGAENIQLI</sequence>
<evidence type="ECO:0000256" key="1">
    <source>
        <dbReference type="SAM" id="Coils"/>
    </source>
</evidence>
<dbReference type="EMBL" id="SNRW01003384">
    <property type="protein sequence ID" value="KAA6390000.1"/>
    <property type="molecule type" value="Genomic_DNA"/>
</dbReference>
<keyword evidence="1" id="KW-0175">Coiled coil</keyword>
<dbReference type="OrthoDB" id="10009520at2759"/>
<accession>A0A5J4W5H2</accession>
<reference evidence="2 3" key="1">
    <citation type="submission" date="2019-03" db="EMBL/GenBank/DDBJ databases">
        <title>Single cell metagenomics reveals metabolic interactions within the superorganism composed of flagellate Streblomastix strix and complex community of Bacteroidetes bacteria on its surface.</title>
        <authorList>
            <person name="Treitli S.C."/>
            <person name="Kolisko M."/>
            <person name="Husnik F."/>
            <person name="Keeling P."/>
            <person name="Hampl V."/>
        </authorList>
    </citation>
    <scope>NUCLEOTIDE SEQUENCE [LARGE SCALE GENOMIC DNA]</scope>
    <source>
        <strain evidence="2">ST1C</strain>
    </source>
</reference>
<protein>
    <submittedName>
        <fullName evidence="2">Uncharacterized protein</fullName>
    </submittedName>
</protein>
<comment type="caution">
    <text evidence="2">The sequence shown here is derived from an EMBL/GenBank/DDBJ whole genome shotgun (WGS) entry which is preliminary data.</text>
</comment>
<dbReference type="Proteomes" id="UP000324800">
    <property type="component" value="Unassembled WGS sequence"/>
</dbReference>
<dbReference type="Gene3D" id="1.20.120.1750">
    <property type="match status" value="1"/>
</dbReference>